<dbReference type="AlphaFoldDB" id="A0A835ZUJ3"/>
<dbReference type="Pfam" id="PF00149">
    <property type="entry name" value="Metallophos"/>
    <property type="match status" value="1"/>
</dbReference>
<reference evidence="7 8" key="1">
    <citation type="submission" date="2020-12" db="EMBL/GenBank/DDBJ databases">
        <title>De novo assembly of Tibetan sheep genome.</title>
        <authorList>
            <person name="Li X."/>
        </authorList>
    </citation>
    <scope>NUCLEOTIDE SEQUENCE [LARGE SCALE GENOMIC DNA]</scope>
    <source>
        <tissue evidence="7">Heart</tissue>
    </source>
</reference>
<comment type="similarity">
    <text evidence="3">Belongs to the metallophosphoesterase superfamily. Purple acid phosphatase family.</text>
</comment>
<dbReference type="CDD" id="cd00839">
    <property type="entry name" value="MPP_PAPs"/>
    <property type="match status" value="1"/>
</dbReference>
<dbReference type="InterPro" id="IPR015914">
    <property type="entry name" value="PAPs_N"/>
</dbReference>
<dbReference type="SUPFAM" id="SSF49363">
    <property type="entry name" value="Purple acid phosphatase, N-terminal domain"/>
    <property type="match status" value="1"/>
</dbReference>
<organism evidence="7 8">
    <name type="scientific">Ovis aries</name>
    <name type="common">Sheep</name>
    <dbReference type="NCBI Taxonomy" id="9940"/>
    <lineage>
        <taxon>Eukaryota</taxon>
        <taxon>Metazoa</taxon>
        <taxon>Chordata</taxon>
        <taxon>Craniata</taxon>
        <taxon>Vertebrata</taxon>
        <taxon>Euteleostomi</taxon>
        <taxon>Mammalia</taxon>
        <taxon>Eutheria</taxon>
        <taxon>Laurasiatheria</taxon>
        <taxon>Artiodactyla</taxon>
        <taxon>Ruminantia</taxon>
        <taxon>Pecora</taxon>
        <taxon>Bovidae</taxon>
        <taxon>Caprinae</taxon>
        <taxon>Ovis</taxon>
    </lineage>
</organism>
<dbReference type="GO" id="GO:0003993">
    <property type="term" value="F:acid phosphatase activity"/>
    <property type="evidence" value="ECO:0007669"/>
    <property type="project" value="UniProtKB-EC"/>
</dbReference>
<evidence type="ECO:0000256" key="1">
    <source>
        <dbReference type="ARBA" id="ARBA00022729"/>
    </source>
</evidence>
<gene>
    <name evidence="7" type="ORF">JEQ12_005287</name>
</gene>
<comment type="caution">
    <text evidence="7">The sequence shown here is derived from an EMBL/GenBank/DDBJ whole genome shotgun (WGS) entry which is preliminary data.</text>
</comment>
<evidence type="ECO:0000313" key="8">
    <source>
        <dbReference type="Proteomes" id="UP000664991"/>
    </source>
</evidence>
<evidence type="ECO:0000259" key="4">
    <source>
        <dbReference type="Pfam" id="PF00149"/>
    </source>
</evidence>
<dbReference type="Pfam" id="PF14008">
    <property type="entry name" value="Metallophos_C"/>
    <property type="match status" value="1"/>
</dbReference>
<evidence type="ECO:0000259" key="6">
    <source>
        <dbReference type="Pfam" id="PF16656"/>
    </source>
</evidence>
<feature type="domain" description="Purple acid phosphatase N-terminal" evidence="6">
    <location>
        <begin position="176"/>
        <end position="268"/>
    </location>
</feature>
<protein>
    <recommendedName>
        <fullName evidence="3">Purple acid phosphatase</fullName>
        <ecNumber evidence="3">3.1.3.2</ecNumber>
    </recommendedName>
</protein>
<dbReference type="EC" id="3.1.3.2" evidence="3"/>
<evidence type="ECO:0000259" key="5">
    <source>
        <dbReference type="Pfam" id="PF14008"/>
    </source>
</evidence>
<dbReference type="Pfam" id="PF16656">
    <property type="entry name" value="Pur_ac_phosph_N"/>
    <property type="match status" value="1"/>
</dbReference>
<dbReference type="Gene3D" id="2.60.40.380">
    <property type="entry name" value="Purple acid phosphatase-like, N-terminal"/>
    <property type="match status" value="1"/>
</dbReference>
<name>A0A835ZUJ3_SHEEP</name>
<dbReference type="Gene3D" id="3.60.21.10">
    <property type="match status" value="1"/>
</dbReference>
<accession>A0A835ZUJ3</accession>
<dbReference type="InterPro" id="IPR029052">
    <property type="entry name" value="Metallo-depent_PP-like"/>
</dbReference>
<proteinExistence type="inferred from homology"/>
<sequence length="582" mass="66441">MDANILKKRREKWSEMLPDAIDETALTQEVVLQEVTDVGVSVGRSQAMQIQQGLIQVLLYEKDGFHSVLGFTPLILRWLLHVQEEGAAATLVLQFQETLHALALLLGQFTKKVTHTLQGHIIAVEIEAQREDPSPSPAPHLPSTMCSFRPCWACCCLLLFFSLEVQGSPKPPSAAPEQVHLSYSGEPGSMTVTWTTWVPVPSEVQYGLQPSGPLPFQARGTFSPFVDGGILRRKLYIHRVSLQGLLPGVQYVYRCGSAQGWSRRFRFQALKNGPHWSPRLAVFGDLGADNPRALPRLRRDTQQGMYDAVLHVGDFAYNMDQDNARVGDRFMKLIEPVAASLPYMTCPGNHEERYNFSNYKARFSMPGNTEGLWYSWDLGPAHIISFSTEVYFFLHYGRHLVERQFHWLESDLQKANKNRAVRPWIITMGHRPMYCSNADLDDCTWHESKVRKGLRGKFYGLEDLFYKYGVDLELWAHEHSYERLWPIYNYQVLNGSQEMPYTHPRGPVHIITGSAGCEELLTPFTLFPRPWSALRVKEYGYTRLHILNGTHVHIQQVSDDQDGKIVDDVWVVRPLLGRTMYP</sequence>
<evidence type="ECO:0000256" key="3">
    <source>
        <dbReference type="RuleBase" id="RU361203"/>
    </source>
</evidence>
<comment type="catalytic activity">
    <reaction evidence="3">
        <text>a phosphate monoester + H2O = an alcohol + phosphate</text>
        <dbReference type="Rhea" id="RHEA:15017"/>
        <dbReference type="ChEBI" id="CHEBI:15377"/>
        <dbReference type="ChEBI" id="CHEBI:30879"/>
        <dbReference type="ChEBI" id="CHEBI:43474"/>
        <dbReference type="ChEBI" id="CHEBI:67140"/>
        <dbReference type="EC" id="3.1.3.2"/>
    </reaction>
</comment>
<dbReference type="PANTHER" id="PTHR45867:SF3">
    <property type="entry name" value="ACID PHOSPHATASE TYPE 7"/>
    <property type="match status" value="1"/>
</dbReference>
<keyword evidence="2" id="KW-0325">Glycoprotein</keyword>
<keyword evidence="1" id="KW-0732">Signal</keyword>
<dbReference type="InterPro" id="IPR008963">
    <property type="entry name" value="Purple_acid_Pase-like_N"/>
</dbReference>
<feature type="domain" description="Calcineurin-like phosphoesterase" evidence="4">
    <location>
        <begin position="279"/>
        <end position="481"/>
    </location>
</feature>
<dbReference type="Proteomes" id="UP000664991">
    <property type="component" value="Chromosome 14"/>
</dbReference>
<dbReference type="PANTHER" id="PTHR45867">
    <property type="entry name" value="PURPLE ACID PHOSPHATASE"/>
    <property type="match status" value="1"/>
</dbReference>
<keyword evidence="3" id="KW-0378">Hydrolase</keyword>
<dbReference type="EMBL" id="JAEMGP010000014">
    <property type="protein sequence ID" value="KAG5200753.1"/>
    <property type="molecule type" value="Genomic_DNA"/>
</dbReference>
<feature type="domain" description="Purple acid phosphatase C-terminal" evidence="5">
    <location>
        <begin position="506"/>
        <end position="567"/>
    </location>
</feature>
<evidence type="ECO:0000256" key="2">
    <source>
        <dbReference type="ARBA" id="ARBA00023180"/>
    </source>
</evidence>
<dbReference type="InterPro" id="IPR041792">
    <property type="entry name" value="MPP_PAP"/>
</dbReference>
<dbReference type="SUPFAM" id="SSF56300">
    <property type="entry name" value="Metallo-dependent phosphatases"/>
    <property type="match status" value="1"/>
</dbReference>
<dbReference type="GO" id="GO:0046872">
    <property type="term" value="F:metal ion binding"/>
    <property type="evidence" value="ECO:0007669"/>
    <property type="project" value="InterPro"/>
</dbReference>
<dbReference type="InterPro" id="IPR004843">
    <property type="entry name" value="Calcineurin-like_PHP"/>
</dbReference>
<dbReference type="InterPro" id="IPR025733">
    <property type="entry name" value="PAPs_C"/>
</dbReference>
<evidence type="ECO:0000313" key="7">
    <source>
        <dbReference type="EMBL" id="KAG5200753.1"/>
    </source>
</evidence>